<evidence type="ECO:0000256" key="4">
    <source>
        <dbReference type="ARBA" id="ARBA00016436"/>
    </source>
</evidence>
<dbReference type="RefSeq" id="WP_085805434.1">
    <property type="nucleotide sequence ID" value="NZ_FWFX01000005.1"/>
</dbReference>
<keyword evidence="15" id="KW-1185">Reference proteome</keyword>
<evidence type="ECO:0000256" key="2">
    <source>
        <dbReference type="ARBA" id="ARBA00004870"/>
    </source>
</evidence>
<dbReference type="GO" id="GO:0009245">
    <property type="term" value="P:lipid A biosynthetic process"/>
    <property type="evidence" value="ECO:0007669"/>
    <property type="project" value="UniProtKB-UniRule"/>
</dbReference>
<keyword evidence="6 13" id="KW-0441">Lipid A biosynthesis</keyword>
<dbReference type="HAMAP" id="MF_00409">
    <property type="entry name" value="LpxK"/>
    <property type="match status" value="1"/>
</dbReference>
<comment type="function">
    <text evidence="1 13">Transfers the gamma-phosphate of ATP to the 4'-position of a tetraacyldisaccharide 1-phosphate intermediate (termed DS-1-P) to form tetraacyldisaccharide 1,4'-bis-phosphate (lipid IVA).</text>
</comment>
<sequence>MRAPTFWFTPPNAPSWKARMLAPLGWMYANATARRIRKDAEYQSEVPVICVGNINAGGTGKTPTVIALILELQARGHKVCVVSRGHGGALEGPVQVDPTTHIARDVGDEPLLTAAFTPTFVAKNRSTAAQAAESAGAQVIVMDDGFQNPQITKHFSIVVVDAHKGFGNGRCIPAGPLREPVHSGMARADLLLSIGSESAQKTFLSTWAASISIPHLKGHLKPLNTGMDWSGTRFLAFAGIGHPEKFFETLRGLGAILVHAEPLEDHQALSPALMNRLSREAKELNAQLVTTEKDAVRLPPEFRGNVLTLPVRLEFKERHLLDAALKKLGL</sequence>
<evidence type="ECO:0000256" key="9">
    <source>
        <dbReference type="ARBA" id="ARBA00022777"/>
    </source>
</evidence>
<comment type="catalytic activity">
    <reaction evidence="13">
        <text>a lipid A disaccharide + ATP = a lipid IVA + ADP + H(+)</text>
        <dbReference type="Rhea" id="RHEA:67840"/>
        <dbReference type="ChEBI" id="CHEBI:15378"/>
        <dbReference type="ChEBI" id="CHEBI:30616"/>
        <dbReference type="ChEBI" id="CHEBI:176343"/>
        <dbReference type="ChEBI" id="CHEBI:176425"/>
        <dbReference type="ChEBI" id="CHEBI:456216"/>
        <dbReference type="EC" id="2.7.1.130"/>
    </reaction>
</comment>
<keyword evidence="8 13" id="KW-0547">Nucleotide-binding</keyword>
<evidence type="ECO:0000256" key="5">
    <source>
        <dbReference type="ARBA" id="ARBA00022516"/>
    </source>
</evidence>
<name>A0A1X6Z3X4_9RHOB</name>
<evidence type="ECO:0000256" key="10">
    <source>
        <dbReference type="ARBA" id="ARBA00022840"/>
    </source>
</evidence>
<dbReference type="InterPro" id="IPR027417">
    <property type="entry name" value="P-loop_NTPase"/>
</dbReference>
<evidence type="ECO:0000256" key="8">
    <source>
        <dbReference type="ARBA" id="ARBA00022741"/>
    </source>
</evidence>
<dbReference type="InterPro" id="IPR003758">
    <property type="entry name" value="LpxK"/>
</dbReference>
<evidence type="ECO:0000256" key="7">
    <source>
        <dbReference type="ARBA" id="ARBA00022679"/>
    </source>
</evidence>
<comment type="pathway">
    <text evidence="2 13">Glycolipid biosynthesis; lipid IV(A) biosynthesis; lipid IV(A) from (3R)-3-hydroxytetradecanoyl-[acyl-carrier-protein] and UDP-N-acetyl-alpha-D-glucosamine: step 6/6.</text>
</comment>
<dbReference type="PANTHER" id="PTHR42724">
    <property type="entry name" value="TETRAACYLDISACCHARIDE 4'-KINASE"/>
    <property type="match status" value="1"/>
</dbReference>
<evidence type="ECO:0000313" key="14">
    <source>
        <dbReference type="EMBL" id="SLN40011.1"/>
    </source>
</evidence>
<dbReference type="Proteomes" id="UP000193061">
    <property type="component" value="Unassembled WGS sequence"/>
</dbReference>
<dbReference type="GO" id="GO:0009244">
    <property type="term" value="P:lipopolysaccharide core region biosynthetic process"/>
    <property type="evidence" value="ECO:0007669"/>
    <property type="project" value="TreeGrafter"/>
</dbReference>
<accession>A0A1X6Z3X4</accession>
<keyword evidence="11 13" id="KW-0443">Lipid metabolism</keyword>
<keyword evidence="5 13" id="KW-0444">Lipid biosynthesis</keyword>
<dbReference type="GO" id="GO:0005524">
    <property type="term" value="F:ATP binding"/>
    <property type="evidence" value="ECO:0007669"/>
    <property type="project" value="UniProtKB-UniRule"/>
</dbReference>
<evidence type="ECO:0000256" key="3">
    <source>
        <dbReference type="ARBA" id="ARBA00012071"/>
    </source>
</evidence>
<evidence type="ECO:0000256" key="12">
    <source>
        <dbReference type="ARBA" id="ARBA00029757"/>
    </source>
</evidence>
<dbReference type="OrthoDB" id="9766423at2"/>
<keyword evidence="7 13" id="KW-0808">Transferase</keyword>
<reference evidence="14 15" key="1">
    <citation type="submission" date="2017-03" db="EMBL/GenBank/DDBJ databases">
        <authorList>
            <person name="Afonso C.L."/>
            <person name="Miller P.J."/>
            <person name="Scott M.A."/>
            <person name="Spackman E."/>
            <person name="Goraichik I."/>
            <person name="Dimitrov K.M."/>
            <person name="Suarez D.L."/>
            <person name="Swayne D.E."/>
        </authorList>
    </citation>
    <scope>NUCLEOTIDE SEQUENCE [LARGE SCALE GENOMIC DNA]</scope>
    <source>
        <strain evidence="14 15">CECT 7450</strain>
    </source>
</reference>
<evidence type="ECO:0000256" key="6">
    <source>
        <dbReference type="ARBA" id="ARBA00022556"/>
    </source>
</evidence>
<dbReference type="AlphaFoldDB" id="A0A1X6Z3X4"/>
<comment type="similarity">
    <text evidence="13">Belongs to the LpxK family.</text>
</comment>
<keyword evidence="10 13" id="KW-0067">ATP-binding</keyword>
<dbReference type="GO" id="GO:0005886">
    <property type="term" value="C:plasma membrane"/>
    <property type="evidence" value="ECO:0007669"/>
    <property type="project" value="TreeGrafter"/>
</dbReference>
<dbReference type="PANTHER" id="PTHR42724:SF1">
    <property type="entry name" value="TETRAACYLDISACCHARIDE 4'-KINASE, MITOCHONDRIAL-RELATED"/>
    <property type="match status" value="1"/>
</dbReference>
<keyword evidence="9 13" id="KW-0418">Kinase</keyword>
<dbReference type="SUPFAM" id="SSF52540">
    <property type="entry name" value="P-loop containing nucleoside triphosphate hydrolases"/>
    <property type="match status" value="1"/>
</dbReference>
<gene>
    <name evidence="13 14" type="primary">lpxK</name>
    <name evidence="14" type="ORF">ROA7450_01906</name>
</gene>
<dbReference type="Pfam" id="PF02606">
    <property type="entry name" value="LpxK"/>
    <property type="match status" value="1"/>
</dbReference>
<dbReference type="UniPathway" id="UPA00359">
    <property type="reaction ID" value="UER00482"/>
</dbReference>
<proteinExistence type="inferred from homology"/>
<dbReference type="EC" id="2.7.1.130" evidence="3 13"/>
<dbReference type="NCBIfam" id="TIGR00682">
    <property type="entry name" value="lpxK"/>
    <property type="match status" value="1"/>
</dbReference>
<protein>
    <recommendedName>
        <fullName evidence="4 13">Tetraacyldisaccharide 4'-kinase</fullName>
        <ecNumber evidence="3 13">2.7.1.130</ecNumber>
    </recommendedName>
    <alternativeName>
        <fullName evidence="12 13">Lipid A 4'-kinase</fullName>
    </alternativeName>
</protein>
<evidence type="ECO:0000256" key="11">
    <source>
        <dbReference type="ARBA" id="ARBA00023098"/>
    </source>
</evidence>
<feature type="binding site" evidence="13">
    <location>
        <begin position="55"/>
        <end position="62"/>
    </location>
    <ligand>
        <name>ATP</name>
        <dbReference type="ChEBI" id="CHEBI:30616"/>
    </ligand>
</feature>
<dbReference type="EMBL" id="FWFX01000005">
    <property type="protein sequence ID" value="SLN40011.1"/>
    <property type="molecule type" value="Genomic_DNA"/>
</dbReference>
<evidence type="ECO:0000256" key="1">
    <source>
        <dbReference type="ARBA" id="ARBA00002274"/>
    </source>
</evidence>
<organism evidence="14 15">
    <name type="scientific">Roseovarius albus</name>
    <dbReference type="NCBI Taxonomy" id="1247867"/>
    <lineage>
        <taxon>Bacteria</taxon>
        <taxon>Pseudomonadati</taxon>
        <taxon>Pseudomonadota</taxon>
        <taxon>Alphaproteobacteria</taxon>
        <taxon>Rhodobacterales</taxon>
        <taxon>Roseobacteraceae</taxon>
        <taxon>Roseovarius</taxon>
    </lineage>
</organism>
<dbReference type="GO" id="GO:0009029">
    <property type="term" value="F:lipid-A 4'-kinase activity"/>
    <property type="evidence" value="ECO:0007669"/>
    <property type="project" value="UniProtKB-UniRule"/>
</dbReference>
<evidence type="ECO:0000256" key="13">
    <source>
        <dbReference type="HAMAP-Rule" id="MF_00409"/>
    </source>
</evidence>
<evidence type="ECO:0000313" key="15">
    <source>
        <dbReference type="Proteomes" id="UP000193061"/>
    </source>
</evidence>